<feature type="region of interest" description="Disordered" evidence="1">
    <location>
        <begin position="37"/>
        <end position="73"/>
    </location>
</feature>
<keyword evidence="4" id="KW-1185">Reference proteome</keyword>
<sequence>MQALTVLLSLALAAPRLVSGQGQGGAATVTGTLGAATTTTQNGLGDSTTTTTTTLVNNGNSNSTGLTRTTSATASRTATTTISATTTAASNGGDGVQCVFLKGSQHCPSYAAYAIDANSLVLKQEAQGQTGVAAFDIMIENWASAGPRSIFSQATCSIWDPSQVRYADQFFCDYFVYDPFVYGDPTTPNAIKDCNLFLTGNSIESTSPSFNSRLYPRISNATCSAFYESMFDYISDCDGSTVSGRQSVKDTVSNACLVAVQAVQAGSPAIDMLKDTSSEALNCGASSSLLA</sequence>
<evidence type="ECO:0000256" key="2">
    <source>
        <dbReference type="SAM" id="SignalP"/>
    </source>
</evidence>
<dbReference type="OrthoDB" id="2154395at2759"/>
<name>A0A1Y2CZ12_9FUNG</name>
<protein>
    <submittedName>
        <fullName evidence="3">Uncharacterized protein</fullName>
    </submittedName>
</protein>
<proteinExistence type="predicted"/>
<evidence type="ECO:0000313" key="3">
    <source>
        <dbReference type="EMBL" id="ORY52282.1"/>
    </source>
</evidence>
<dbReference type="EMBL" id="MCGO01000003">
    <property type="protein sequence ID" value="ORY52282.1"/>
    <property type="molecule type" value="Genomic_DNA"/>
</dbReference>
<dbReference type="Proteomes" id="UP000193642">
    <property type="component" value="Unassembled WGS sequence"/>
</dbReference>
<accession>A0A1Y2CZ12</accession>
<organism evidence="3 4">
    <name type="scientific">Rhizoclosmatium globosum</name>
    <dbReference type="NCBI Taxonomy" id="329046"/>
    <lineage>
        <taxon>Eukaryota</taxon>
        <taxon>Fungi</taxon>
        <taxon>Fungi incertae sedis</taxon>
        <taxon>Chytridiomycota</taxon>
        <taxon>Chytridiomycota incertae sedis</taxon>
        <taxon>Chytridiomycetes</taxon>
        <taxon>Chytridiales</taxon>
        <taxon>Chytriomycetaceae</taxon>
        <taxon>Rhizoclosmatium</taxon>
    </lineage>
</organism>
<evidence type="ECO:0000313" key="4">
    <source>
        <dbReference type="Proteomes" id="UP000193642"/>
    </source>
</evidence>
<feature type="chain" id="PRO_5012666178" evidence="2">
    <location>
        <begin position="21"/>
        <end position="291"/>
    </location>
</feature>
<reference evidence="3 4" key="1">
    <citation type="submission" date="2016-07" db="EMBL/GenBank/DDBJ databases">
        <title>Pervasive Adenine N6-methylation of Active Genes in Fungi.</title>
        <authorList>
            <consortium name="DOE Joint Genome Institute"/>
            <person name="Mondo S.J."/>
            <person name="Dannebaum R.O."/>
            <person name="Kuo R.C."/>
            <person name="Labutti K."/>
            <person name="Haridas S."/>
            <person name="Kuo A."/>
            <person name="Salamov A."/>
            <person name="Ahrendt S.R."/>
            <person name="Lipzen A."/>
            <person name="Sullivan W."/>
            <person name="Andreopoulos W.B."/>
            <person name="Clum A."/>
            <person name="Lindquist E."/>
            <person name="Daum C."/>
            <person name="Ramamoorthy G.K."/>
            <person name="Gryganskyi A."/>
            <person name="Culley D."/>
            <person name="Magnuson J.K."/>
            <person name="James T.Y."/>
            <person name="O'Malley M.A."/>
            <person name="Stajich J.E."/>
            <person name="Spatafora J.W."/>
            <person name="Visel A."/>
            <person name="Grigoriev I.V."/>
        </authorList>
    </citation>
    <scope>NUCLEOTIDE SEQUENCE [LARGE SCALE GENOMIC DNA]</scope>
    <source>
        <strain evidence="3 4">JEL800</strain>
    </source>
</reference>
<keyword evidence="2" id="KW-0732">Signal</keyword>
<dbReference type="AlphaFoldDB" id="A0A1Y2CZ12"/>
<evidence type="ECO:0000256" key="1">
    <source>
        <dbReference type="SAM" id="MobiDB-lite"/>
    </source>
</evidence>
<gene>
    <name evidence="3" type="ORF">BCR33DRAFT_313632</name>
</gene>
<comment type="caution">
    <text evidence="3">The sequence shown here is derived from an EMBL/GenBank/DDBJ whole genome shotgun (WGS) entry which is preliminary data.</text>
</comment>
<feature type="signal peptide" evidence="2">
    <location>
        <begin position="1"/>
        <end position="20"/>
    </location>
</feature>